<dbReference type="OrthoDB" id="122670at2"/>
<comment type="caution">
    <text evidence="1">The sequence shown here is derived from an EMBL/GenBank/DDBJ whole genome shotgun (WGS) entry which is preliminary data.</text>
</comment>
<gene>
    <name evidence="1" type="ORF">NSA23_12020</name>
</gene>
<dbReference type="RefSeq" id="WP_042678915.1">
    <property type="nucleotide sequence ID" value="NZ_CABKTM010000008.1"/>
</dbReference>
<dbReference type="EMBL" id="JANJZL010000009">
    <property type="protein sequence ID" value="MCR2044831.1"/>
    <property type="molecule type" value="Genomic_DNA"/>
</dbReference>
<evidence type="ECO:0000313" key="2">
    <source>
        <dbReference type="Proteomes" id="UP001142078"/>
    </source>
</evidence>
<proteinExistence type="predicted"/>
<dbReference type="Pfam" id="PF13711">
    <property type="entry name" value="DUF4160"/>
    <property type="match status" value="1"/>
</dbReference>
<organism evidence="1 2">
    <name type="scientific">Anaerosalibacter massiliensis</name>
    <dbReference type="NCBI Taxonomy" id="1347392"/>
    <lineage>
        <taxon>Bacteria</taxon>
        <taxon>Bacillati</taxon>
        <taxon>Bacillota</taxon>
        <taxon>Tissierellia</taxon>
        <taxon>Tissierellales</taxon>
        <taxon>Sporanaerobacteraceae</taxon>
        <taxon>Anaerosalibacter</taxon>
    </lineage>
</organism>
<evidence type="ECO:0000313" key="1">
    <source>
        <dbReference type="EMBL" id="MCR2044831.1"/>
    </source>
</evidence>
<dbReference type="InterPro" id="IPR025427">
    <property type="entry name" value="DUF4160"/>
</dbReference>
<accession>A0A9X2MJV6</accession>
<dbReference type="Proteomes" id="UP001142078">
    <property type="component" value="Unassembled WGS sequence"/>
</dbReference>
<protein>
    <submittedName>
        <fullName evidence="1">DUF4160 domain-containing protein</fullName>
    </submittedName>
</protein>
<sequence length="86" mass="10193">MPEISSFYGIKVTMYYNDHLPPHFHAKYGNAEVLIDIQNGVVFKGFFPAKQLKLVLAWCEIHKNKLMENWHLAKRHEMIKRIEPLK</sequence>
<dbReference type="AlphaFoldDB" id="A0A9X2MJV6"/>
<name>A0A9X2MJV6_9FIRM</name>
<keyword evidence="2" id="KW-1185">Reference proteome</keyword>
<reference evidence="1" key="1">
    <citation type="submission" date="2022-07" db="EMBL/GenBank/DDBJ databases">
        <title>Enhanced cultured diversity of the mouse gut microbiota enables custom-made synthetic communities.</title>
        <authorList>
            <person name="Afrizal A."/>
        </authorList>
    </citation>
    <scope>NUCLEOTIDE SEQUENCE</scope>
    <source>
        <strain evidence="1">DSM 29482</strain>
    </source>
</reference>